<dbReference type="OMA" id="HIALAGC"/>
<dbReference type="Gene3D" id="3.40.50.720">
    <property type="entry name" value="NAD(P)-binding Rossmann-like Domain"/>
    <property type="match status" value="1"/>
</dbReference>
<keyword evidence="5" id="KW-1185">Reference proteome</keyword>
<dbReference type="InterPro" id="IPR045312">
    <property type="entry name" value="PCBER-like"/>
</dbReference>
<feature type="domain" description="NmrA-like" evidence="3">
    <location>
        <begin position="9"/>
        <end position="307"/>
    </location>
</feature>
<evidence type="ECO:0000313" key="5">
    <source>
        <dbReference type="Proteomes" id="UP000825935"/>
    </source>
</evidence>
<protein>
    <recommendedName>
        <fullName evidence="3">NmrA-like domain-containing protein</fullName>
    </recommendedName>
</protein>
<evidence type="ECO:0000256" key="1">
    <source>
        <dbReference type="ARBA" id="ARBA00022857"/>
    </source>
</evidence>
<dbReference type="EMBL" id="CM035440">
    <property type="protein sequence ID" value="KAH7282677.1"/>
    <property type="molecule type" value="Genomic_DNA"/>
</dbReference>
<name>A0A8T2QEV0_CERRI</name>
<organism evidence="4 5">
    <name type="scientific">Ceratopteris richardii</name>
    <name type="common">Triangle waterfern</name>
    <dbReference type="NCBI Taxonomy" id="49495"/>
    <lineage>
        <taxon>Eukaryota</taxon>
        <taxon>Viridiplantae</taxon>
        <taxon>Streptophyta</taxon>
        <taxon>Embryophyta</taxon>
        <taxon>Tracheophyta</taxon>
        <taxon>Polypodiopsida</taxon>
        <taxon>Polypodiidae</taxon>
        <taxon>Polypodiales</taxon>
        <taxon>Pteridineae</taxon>
        <taxon>Pteridaceae</taxon>
        <taxon>Parkerioideae</taxon>
        <taxon>Ceratopteris</taxon>
    </lineage>
</organism>
<dbReference type="CDD" id="cd05259">
    <property type="entry name" value="PCBER_SDR_a"/>
    <property type="match status" value="1"/>
</dbReference>
<dbReference type="InterPro" id="IPR008030">
    <property type="entry name" value="NmrA-like"/>
</dbReference>
<keyword evidence="2" id="KW-0560">Oxidoreductase</keyword>
<evidence type="ECO:0000313" key="4">
    <source>
        <dbReference type="EMBL" id="KAH7282677.1"/>
    </source>
</evidence>
<dbReference type="Proteomes" id="UP000825935">
    <property type="component" value="Chromosome 35"/>
</dbReference>
<dbReference type="AlphaFoldDB" id="A0A8T2QEV0"/>
<dbReference type="OrthoDB" id="419598at2759"/>
<sequence length="311" mass="34193">MESQRKVRKTKVLVIGATGNIGKHIALAGCAEGCSVFALIRPSTLSSKASLVDSLRSAGVVIVEGSLEDHESLLCAIKKVHVVITAVGSNTLDQLKIIEAIKEAGNVKRFMPSEFGNDVDRCNVHTLEPARTFFARKAQIRGAVEEAKIPYTYVVSNSFGSPMLTTLLQPGLRAPPRDEVSIYGGGNIKFVAVLEEDIATYTIKAVNDQNTLNKTMHIRPPANIMTMNSLVALWEKLIGKTLEKVTVTAEQLEDVIECTPRILKLFPAILHNIVILGDQCNFNLGPQDVEATYLYPEHKYITIEEYLSRFV</sequence>
<dbReference type="InterPro" id="IPR036291">
    <property type="entry name" value="NAD(P)-bd_dom_sf"/>
</dbReference>
<proteinExistence type="predicted"/>
<accession>A0A8T2QEV0</accession>
<keyword evidence="1" id="KW-0521">NADP</keyword>
<comment type="caution">
    <text evidence="4">The sequence shown here is derived from an EMBL/GenBank/DDBJ whole genome shotgun (WGS) entry which is preliminary data.</text>
</comment>
<dbReference type="PANTHER" id="PTHR43349:SF93">
    <property type="entry name" value="ISOFLAVONE REDUCTASE HOMOLOG P3-RELATED"/>
    <property type="match status" value="1"/>
</dbReference>
<dbReference type="SUPFAM" id="SSF51735">
    <property type="entry name" value="NAD(P)-binding Rossmann-fold domains"/>
    <property type="match status" value="1"/>
</dbReference>
<dbReference type="GO" id="GO:0016491">
    <property type="term" value="F:oxidoreductase activity"/>
    <property type="evidence" value="ECO:0007669"/>
    <property type="project" value="UniProtKB-KW"/>
</dbReference>
<evidence type="ECO:0000256" key="2">
    <source>
        <dbReference type="ARBA" id="ARBA00023002"/>
    </source>
</evidence>
<dbReference type="InterPro" id="IPR050608">
    <property type="entry name" value="NmrA-type/Isoflavone_red_sf"/>
</dbReference>
<reference evidence="4" key="1">
    <citation type="submission" date="2021-08" db="EMBL/GenBank/DDBJ databases">
        <title>WGS assembly of Ceratopteris richardii.</title>
        <authorList>
            <person name="Marchant D.B."/>
            <person name="Chen G."/>
            <person name="Jenkins J."/>
            <person name="Shu S."/>
            <person name="Leebens-Mack J."/>
            <person name="Grimwood J."/>
            <person name="Schmutz J."/>
            <person name="Soltis P."/>
            <person name="Soltis D."/>
            <person name="Chen Z.-H."/>
        </authorList>
    </citation>
    <scope>NUCLEOTIDE SEQUENCE</scope>
    <source>
        <strain evidence="4">Whitten #5841</strain>
        <tissue evidence="4">Leaf</tissue>
    </source>
</reference>
<dbReference type="PANTHER" id="PTHR43349">
    <property type="entry name" value="PINORESINOL REDUCTASE-RELATED"/>
    <property type="match status" value="1"/>
</dbReference>
<dbReference type="Gene3D" id="3.90.25.10">
    <property type="entry name" value="UDP-galactose 4-epimerase, domain 1"/>
    <property type="match status" value="1"/>
</dbReference>
<evidence type="ECO:0000259" key="3">
    <source>
        <dbReference type="Pfam" id="PF05368"/>
    </source>
</evidence>
<dbReference type="Pfam" id="PF05368">
    <property type="entry name" value="NmrA"/>
    <property type="match status" value="1"/>
</dbReference>
<gene>
    <name evidence="4" type="ORF">KP509_35G043200</name>
</gene>